<comment type="caution">
    <text evidence="1">The sequence shown here is derived from an EMBL/GenBank/DDBJ whole genome shotgun (WGS) entry which is preliminary data.</text>
</comment>
<evidence type="ECO:0000313" key="6">
    <source>
        <dbReference type="Proteomes" id="UP000284161"/>
    </source>
</evidence>
<protein>
    <recommendedName>
        <fullName evidence="7">DNA-binding protein</fullName>
    </recommendedName>
</protein>
<dbReference type="PATRIC" id="fig|46506.5.peg.1897"/>
<reference evidence="5 6" key="3">
    <citation type="submission" date="2018-08" db="EMBL/GenBank/DDBJ databases">
        <title>A genome reference for cultivated species of the human gut microbiota.</title>
        <authorList>
            <person name="Zou Y."/>
            <person name="Xue W."/>
            <person name="Luo G."/>
        </authorList>
    </citation>
    <scope>NUCLEOTIDE SEQUENCE [LARGE SCALE GENOMIC DNA]</scope>
    <source>
        <strain evidence="3 6">AF25-6</strain>
        <strain evidence="2 5">TF03-6</strain>
    </source>
</reference>
<dbReference type="GeneID" id="75112496"/>
<evidence type="ECO:0000313" key="4">
    <source>
        <dbReference type="Proteomes" id="UP000056419"/>
    </source>
</evidence>
<dbReference type="Proteomes" id="UP000261223">
    <property type="component" value="Unassembled WGS sequence"/>
</dbReference>
<dbReference type="AlphaFoldDB" id="A0A125MFW3"/>
<reference evidence="1 4" key="1">
    <citation type="journal article" date="2016" name="BMC Genomics">
        <title>Type VI secretion systems of human gut Bacteroidales segregate into three genetic architectures, two of which are contained on mobile genetic elements.</title>
        <authorList>
            <person name="Coyne M.J."/>
            <person name="Roelofs K.G."/>
            <person name="Comstock L.E."/>
        </authorList>
    </citation>
    <scope>NUCLEOTIDE SEQUENCE [LARGE SCALE GENOMIC DNA]</scope>
    <source>
        <strain evidence="1 4">CL09T03C01</strain>
    </source>
</reference>
<keyword evidence="4" id="KW-1185">Reference proteome</keyword>
<dbReference type="RefSeq" id="WP_005655143.1">
    <property type="nucleotide sequence ID" value="NZ_CAXSRQ010000008.1"/>
</dbReference>
<gene>
    <name evidence="1" type="ORF">AA415_01783</name>
    <name evidence="3" type="ORF">DWY58_15290</name>
    <name evidence="2" type="ORF">DXC34_17145</name>
</gene>
<evidence type="ECO:0000313" key="5">
    <source>
        <dbReference type="Proteomes" id="UP000261223"/>
    </source>
</evidence>
<organism evidence="1 4">
    <name type="scientific">Bacteroides stercoris</name>
    <dbReference type="NCBI Taxonomy" id="46506"/>
    <lineage>
        <taxon>Bacteria</taxon>
        <taxon>Pseudomonadati</taxon>
        <taxon>Bacteroidota</taxon>
        <taxon>Bacteroidia</taxon>
        <taxon>Bacteroidales</taxon>
        <taxon>Bacteroidaceae</taxon>
        <taxon>Bacteroides</taxon>
    </lineage>
</organism>
<name>A0A125MFW3_BACSE</name>
<evidence type="ECO:0000313" key="1">
    <source>
        <dbReference type="EMBL" id="KWR55332.1"/>
    </source>
</evidence>
<reference evidence="1" key="2">
    <citation type="submission" date="2016-01" db="EMBL/GenBank/DDBJ databases">
        <authorList>
            <person name="McClelland M."/>
            <person name="Jain A."/>
            <person name="Saraogi P."/>
            <person name="Mendelson R."/>
            <person name="Westerman R."/>
            <person name="SanMiguel P."/>
            <person name="Csonka L."/>
        </authorList>
    </citation>
    <scope>NUCLEOTIDE SEQUENCE</scope>
    <source>
        <strain evidence="1">CL09T03C01</strain>
    </source>
</reference>
<evidence type="ECO:0000313" key="2">
    <source>
        <dbReference type="EMBL" id="RGM09456.1"/>
    </source>
</evidence>
<dbReference type="EMBL" id="QSSV01000032">
    <property type="protein sequence ID" value="RGM09456.1"/>
    <property type="molecule type" value="Genomic_DNA"/>
</dbReference>
<dbReference type="Proteomes" id="UP000056419">
    <property type="component" value="Unassembled WGS sequence"/>
</dbReference>
<evidence type="ECO:0008006" key="7">
    <source>
        <dbReference type="Google" id="ProtNLM"/>
    </source>
</evidence>
<sequence length="109" mass="12629">MRKMIKVESGSFAALVRSYKKSLNMLAVLQHICEDNCVELSMLPDEVCELINLDPAEIEKQRLSGRLRFAEEENGTRHYSIVDIINLKDSIDWKVINRQVESLSFEEEE</sequence>
<evidence type="ECO:0000313" key="3">
    <source>
        <dbReference type="EMBL" id="RGR26299.1"/>
    </source>
</evidence>
<dbReference type="EMBL" id="LRGC01000006">
    <property type="protein sequence ID" value="KWR55332.1"/>
    <property type="molecule type" value="Genomic_DNA"/>
</dbReference>
<dbReference type="Proteomes" id="UP000284161">
    <property type="component" value="Unassembled WGS sequence"/>
</dbReference>
<accession>A0A125MFW3</accession>
<dbReference type="EMBL" id="QRUB01000021">
    <property type="protein sequence ID" value="RGR26299.1"/>
    <property type="molecule type" value="Genomic_DNA"/>
</dbReference>
<proteinExistence type="predicted"/>